<protein>
    <recommendedName>
        <fullName evidence="4">long-chain-fatty-acid--CoA ligase</fullName>
        <ecNumber evidence="4">6.2.1.3</ecNumber>
    </recommendedName>
</protein>
<dbReference type="PANTHER" id="PTHR43272">
    <property type="entry name" value="LONG-CHAIN-FATTY-ACID--COA LIGASE"/>
    <property type="match status" value="1"/>
</dbReference>
<dbReference type="Gene3D" id="3.40.50.12780">
    <property type="entry name" value="N-terminal domain of ligase-like"/>
    <property type="match status" value="1"/>
</dbReference>
<dbReference type="OrthoDB" id="3633556at2759"/>
<evidence type="ECO:0000256" key="3">
    <source>
        <dbReference type="ARBA" id="ARBA00023098"/>
    </source>
</evidence>
<accession>A0A9J6CAV5</accession>
<keyword evidence="1" id="KW-0436">Ligase</keyword>
<evidence type="ECO:0000259" key="5">
    <source>
        <dbReference type="Pfam" id="PF00501"/>
    </source>
</evidence>
<evidence type="ECO:0000313" key="7">
    <source>
        <dbReference type="Proteomes" id="UP001107558"/>
    </source>
</evidence>
<dbReference type="InterPro" id="IPR042099">
    <property type="entry name" value="ANL_N_sf"/>
</dbReference>
<dbReference type="GO" id="GO:0005783">
    <property type="term" value="C:endoplasmic reticulum"/>
    <property type="evidence" value="ECO:0007669"/>
    <property type="project" value="TreeGrafter"/>
</dbReference>
<evidence type="ECO:0000256" key="4">
    <source>
        <dbReference type="ARBA" id="ARBA00026121"/>
    </source>
</evidence>
<dbReference type="InterPro" id="IPR000873">
    <property type="entry name" value="AMP-dep_synth/lig_dom"/>
</dbReference>
<evidence type="ECO:0000256" key="1">
    <source>
        <dbReference type="ARBA" id="ARBA00022598"/>
    </source>
</evidence>
<dbReference type="InterPro" id="IPR020845">
    <property type="entry name" value="AMP-binding_CS"/>
</dbReference>
<organism evidence="6 7">
    <name type="scientific">Polypedilum vanderplanki</name>
    <name type="common">Sleeping chironomid midge</name>
    <dbReference type="NCBI Taxonomy" id="319348"/>
    <lineage>
        <taxon>Eukaryota</taxon>
        <taxon>Metazoa</taxon>
        <taxon>Ecdysozoa</taxon>
        <taxon>Arthropoda</taxon>
        <taxon>Hexapoda</taxon>
        <taxon>Insecta</taxon>
        <taxon>Pterygota</taxon>
        <taxon>Neoptera</taxon>
        <taxon>Endopterygota</taxon>
        <taxon>Diptera</taxon>
        <taxon>Nematocera</taxon>
        <taxon>Chironomoidea</taxon>
        <taxon>Chironomidae</taxon>
        <taxon>Chironominae</taxon>
        <taxon>Polypedilum</taxon>
        <taxon>Polypedilum</taxon>
    </lineage>
</organism>
<dbReference type="SUPFAM" id="SSF56801">
    <property type="entry name" value="Acetyl-CoA synthetase-like"/>
    <property type="match status" value="1"/>
</dbReference>
<feature type="domain" description="AMP-dependent synthetase/ligase" evidence="5">
    <location>
        <begin position="49"/>
        <end position="464"/>
    </location>
</feature>
<sequence length="655" mass="73638">MEEIKSEKLSSSKSFTVTDPKESVKILKSVNEIFPREPLTVPEFFNKIVSDHGDHTALMYKKEGSDEWTPITYKEYKSRVEQIAKVFIKLGLERHGSVAVLANNCVEWFLSMLGAIFAGGQICGIYTTNSSEASRYILESCRANIVVVDSDEQLEKIMKIKDQLPHLKAIVKILSTNDIEGVWKWSDLEEMKVDESEEEYQSRLSQITPNSCCCIVFTSGTTGNPKGAMMSHDNIIWNTQSIITALGPFEMCREIIVTYLPLSHIAGCFIDIFLSISLAATVYFADKNALKGSIMKTLYEVKPTFFFGVPRIFEKFYEKMDKNLNKGKGLKRSLISWAQSAALNYHKEIMSGKNPFPLQYMLAKYLVLNNIKAAYGLNQIDKLGVGSAPISTEILEFFMSLDLPMFDAYGMTESTGVIFTNSTREMKLGSVGKCVAGIEARIFNPDEDGYGEIQTRGRNTFMGYMNEPEKTREIITEDLWLKSGDIGYIDNEGFLHMKGRIKELIITAGGENIPYLHIENLVKNECHAISNTFLIGDKRKFLTMLITLKTKMNSDGAPCDELAPESLSLMKELGLEYKLLSEILNSGPDPKIIEALQAAIDRANKKAISNAQKVQKFAILPNDFSLPTGELNATMKLKRNFVLNKYSEIINKFYS</sequence>
<evidence type="ECO:0000313" key="6">
    <source>
        <dbReference type="EMBL" id="KAG5679265.1"/>
    </source>
</evidence>
<name>A0A9J6CAV5_POLVA</name>
<proteinExistence type="predicted"/>
<evidence type="ECO:0000256" key="2">
    <source>
        <dbReference type="ARBA" id="ARBA00022832"/>
    </source>
</evidence>
<dbReference type="AlphaFoldDB" id="A0A9J6CAV5"/>
<dbReference type="EMBL" id="JADBJN010000002">
    <property type="protein sequence ID" value="KAG5679265.1"/>
    <property type="molecule type" value="Genomic_DNA"/>
</dbReference>
<dbReference type="PROSITE" id="PS00455">
    <property type="entry name" value="AMP_BINDING"/>
    <property type="match status" value="1"/>
</dbReference>
<dbReference type="GO" id="GO:0004467">
    <property type="term" value="F:long-chain fatty acid-CoA ligase activity"/>
    <property type="evidence" value="ECO:0007669"/>
    <property type="project" value="UniProtKB-EC"/>
</dbReference>
<dbReference type="Pfam" id="PF00501">
    <property type="entry name" value="AMP-binding"/>
    <property type="match status" value="1"/>
</dbReference>
<keyword evidence="7" id="KW-1185">Reference proteome</keyword>
<dbReference type="GO" id="GO:0016020">
    <property type="term" value="C:membrane"/>
    <property type="evidence" value="ECO:0007669"/>
    <property type="project" value="TreeGrafter"/>
</dbReference>
<keyword evidence="3" id="KW-0443">Lipid metabolism</keyword>
<comment type="caution">
    <text evidence="6">The sequence shown here is derived from an EMBL/GenBank/DDBJ whole genome shotgun (WGS) entry which is preliminary data.</text>
</comment>
<dbReference type="EC" id="6.2.1.3" evidence="4"/>
<dbReference type="PANTHER" id="PTHR43272:SF32">
    <property type="entry name" value="AMP-DEPENDENT SYNTHETASE_LIGASE DOMAIN-CONTAINING PROTEIN"/>
    <property type="match status" value="1"/>
</dbReference>
<reference evidence="6" key="1">
    <citation type="submission" date="2021-03" db="EMBL/GenBank/DDBJ databases">
        <title>Chromosome level genome of the anhydrobiotic midge Polypedilum vanderplanki.</title>
        <authorList>
            <person name="Yoshida Y."/>
            <person name="Kikawada T."/>
            <person name="Gusev O."/>
        </authorList>
    </citation>
    <scope>NUCLEOTIDE SEQUENCE</scope>
    <source>
        <strain evidence="6">NIAS01</strain>
        <tissue evidence="6">Whole body or cell culture</tissue>
    </source>
</reference>
<dbReference type="Proteomes" id="UP001107558">
    <property type="component" value="Chromosome 2"/>
</dbReference>
<gene>
    <name evidence="6" type="ORF">PVAND_008845</name>
</gene>
<keyword evidence="2" id="KW-0276">Fatty acid metabolism</keyword>